<sequence>MPHWSPAHYGHRHGERRLDEVLHEKALELSSTDSLVLCKPSLGEQIQLLASTNKARVQCCFNYVL</sequence>
<name>A0A9X9LKS8_GULGU</name>
<comment type="caution">
    <text evidence="1">The sequence shown here is derived from an EMBL/GenBank/DDBJ whole genome shotgun (WGS) entry which is preliminary data.</text>
</comment>
<dbReference type="AlphaFoldDB" id="A0A9X9LKS8"/>
<evidence type="ECO:0000313" key="1">
    <source>
        <dbReference type="EMBL" id="VCW70594.1"/>
    </source>
</evidence>
<organism evidence="1 2">
    <name type="scientific">Gulo gulo</name>
    <name type="common">Wolverine</name>
    <name type="synonym">Gluton</name>
    <dbReference type="NCBI Taxonomy" id="48420"/>
    <lineage>
        <taxon>Eukaryota</taxon>
        <taxon>Metazoa</taxon>
        <taxon>Chordata</taxon>
        <taxon>Craniata</taxon>
        <taxon>Vertebrata</taxon>
        <taxon>Euteleostomi</taxon>
        <taxon>Mammalia</taxon>
        <taxon>Eutheria</taxon>
        <taxon>Laurasiatheria</taxon>
        <taxon>Carnivora</taxon>
        <taxon>Caniformia</taxon>
        <taxon>Musteloidea</taxon>
        <taxon>Mustelidae</taxon>
        <taxon>Guloninae</taxon>
        <taxon>Gulo</taxon>
    </lineage>
</organism>
<dbReference type="EMBL" id="CYRY02006064">
    <property type="protein sequence ID" value="VCW70594.1"/>
    <property type="molecule type" value="Genomic_DNA"/>
</dbReference>
<accession>A0A9X9LKS8</accession>
<dbReference type="Proteomes" id="UP000269945">
    <property type="component" value="Unassembled WGS sequence"/>
</dbReference>
<proteinExistence type="predicted"/>
<evidence type="ECO:0000313" key="2">
    <source>
        <dbReference type="Proteomes" id="UP000269945"/>
    </source>
</evidence>
<reference evidence="1 2" key="1">
    <citation type="submission" date="2018-10" db="EMBL/GenBank/DDBJ databases">
        <authorList>
            <person name="Ekblom R."/>
            <person name="Jareborg N."/>
        </authorList>
    </citation>
    <scope>NUCLEOTIDE SEQUENCE [LARGE SCALE GENOMIC DNA]</scope>
    <source>
        <tissue evidence="1">Muscle</tissue>
    </source>
</reference>
<keyword evidence="2" id="KW-1185">Reference proteome</keyword>
<gene>
    <name evidence="1" type="ORF">BN2614_LOCUS1</name>
</gene>
<protein>
    <submittedName>
        <fullName evidence="1">Uncharacterized protein</fullName>
    </submittedName>
</protein>